<sequence>MIYRETSEFSNVLDLSANPFIAKHGYSVNDGNGKHGVQDNGCHGDTWKWLSPGTWQ</sequence>
<name>A0A0F7PEL2_9EURY</name>
<dbReference type="AlphaFoldDB" id="A0A0F7PEL2"/>
<evidence type="ECO:0000313" key="2">
    <source>
        <dbReference type="Proteomes" id="UP000069906"/>
    </source>
</evidence>
<geneLocation type="plasmid" evidence="1 2">
    <name>pHSR2-01</name>
</geneLocation>
<dbReference type="Proteomes" id="UP000069906">
    <property type="component" value="Plasmid pHSR2-01"/>
</dbReference>
<reference evidence="1 2" key="1">
    <citation type="submission" date="2014-06" db="EMBL/GenBank/DDBJ databases">
        <title>Secret life of haloarchaea: discovery of obligatory anaerobic haloarchaea growing by dissimilatory sulfur reduction.</title>
        <authorList>
            <person name="Sorokin D.Y."/>
            <person name="Kublanov I.V."/>
            <person name="Gavrilov S.N."/>
            <person name="Ferrer M."/>
            <person name="Golyshin P.N."/>
            <person name="Messina E."/>
            <person name="La Cono V."/>
            <person name="Yakimov M.M."/>
        </authorList>
    </citation>
    <scope>NUCLEOTIDE SEQUENCE [LARGE SCALE GENOMIC DNA]</scope>
    <source>
        <strain evidence="1 2">HSR2</strain>
        <plasmid evidence="1 2">pHSR2-01</plasmid>
    </source>
</reference>
<keyword evidence="2" id="KW-1185">Reference proteome</keyword>
<dbReference type="KEGG" id="hsu:HLASF_3014"/>
<keyword evidence="1" id="KW-0614">Plasmid</keyword>
<gene>
    <name evidence="1" type="ORF">HLASF_3014</name>
</gene>
<accession>A0A0F7PEL2</accession>
<dbReference type="EMBL" id="CP008875">
    <property type="protein sequence ID" value="AKH98640.1"/>
    <property type="molecule type" value="Genomic_DNA"/>
</dbReference>
<protein>
    <submittedName>
        <fullName evidence="1">Uncharacterized protein</fullName>
    </submittedName>
</protein>
<dbReference type="HOGENOM" id="CLU_3003009_0_0_2"/>
<evidence type="ECO:0000313" key="1">
    <source>
        <dbReference type="EMBL" id="AKH98640.1"/>
    </source>
</evidence>
<organism evidence="1 2">
    <name type="scientific">Halanaeroarchaeum sulfurireducens</name>
    <dbReference type="NCBI Taxonomy" id="1604004"/>
    <lineage>
        <taxon>Archaea</taxon>
        <taxon>Methanobacteriati</taxon>
        <taxon>Methanobacteriota</taxon>
        <taxon>Stenosarchaea group</taxon>
        <taxon>Halobacteria</taxon>
        <taxon>Halobacteriales</taxon>
        <taxon>Halobacteriaceae</taxon>
        <taxon>Halanaeroarchaeum</taxon>
    </lineage>
</organism>
<proteinExistence type="predicted"/>